<evidence type="ECO:0000256" key="2">
    <source>
        <dbReference type="ARBA" id="ARBA00007577"/>
    </source>
</evidence>
<dbReference type="CDD" id="cd18578">
    <property type="entry name" value="ABC_6TM_Pgp_ABCB1_D2_like"/>
    <property type="match status" value="1"/>
</dbReference>
<feature type="region of interest" description="Disordered" evidence="11">
    <location>
        <begin position="1"/>
        <end position="21"/>
    </location>
</feature>
<dbReference type="GO" id="GO:0016887">
    <property type="term" value="F:ATP hydrolysis activity"/>
    <property type="evidence" value="ECO:0007669"/>
    <property type="project" value="InterPro"/>
</dbReference>
<evidence type="ECO:0000256" key="3">
    <source>
        <dbReference type="ARBA" id="ARBA00022448"/>
    </source>
</evidence>
<dbReference type="SUPFAM" id="SSF52540">
    <property type="entry name" value="P-loop containing nucleoside triphosphate hydrolases"/>
    <property type="match status" value="1"/>
</dbReference>
<sequence>MQMEQALSPVEATKKNQQMAVDHGAGSQNQLEAVKKLSSFQVLRVRHIPFFRIFTTFSVGTMEPGEFRSKANYFTLYFVYLFIAKLGLSYISMTTFTIVSTRVTVTLRKRYLNSLLHHNVALFETTLSSGDVLLGLSTHCNTVQSGLGDKFGLSLQCMSQVAAAFIVAFTSQWKLGLVTATIVPATVIIVGGTAAFESSIEESINVINADAATLAEEIFSSIRTVRALGASQKLLKTYTSYLQHVKALGWRLSPISGFQAATYMFMIYGGYALAFWYGVHLYSNGEVHNSGKIITTLFAIIVGTNAFAGLASYLGPFFKIFSAAAELFQTIDSKPGHRAATEDEKHAPLAQAISGDSNFSDKDIEFKSVSFSYPLRPAAKVLTNFNLKITANTTTAFVGPSGSGKSTIVALLERWYNPSDGTIQIGGEDVMATPSSVIRRHIGLVQQEPFMFGTSISENILYGLADHELESLSAEEKKERVIEACTTANAHNFIMKLPKGYDTFVGDRGTLISGGQKQRLAIARAIISKPSILILDEATSSLDPVSERIVQHALAKASNGRTTIVIAHRLSTIHHADNIVVLNKGIIVEEGTHDELVSVDKGTYSRLLAAQMLDAKAHLEVDTEEESENMATPHEIRALAETKSTQGDNIDAKEKYRDKKSPGIWSAIIRILSDQRKYWATFIVLLVCCMIAGAMFPMQAYLYAKVVSAFQLTGRDLVHTGNFWALMFFVLAIVVGLAYFGVAAIGTGLGSTIEQFYRLSYITSIAEQPISFFDKSENSSGVLVSHLATDPEAVKSLAGANLGTILIVIISLMSTIILSLCIGWKLALVAIFGALPLIFGAAVLRERMEQTFSVKAGKTFEGGVGFASECVQALRTVSSLCMEDLVEQKFGVLLEEHTHRTIRYAVLAMFWFALSESIDFLCMGLTFWYGSRLLSFNEYNTTQFFVVFVAIVLGAQSTGMFLAHASDLSKGSSGAHAIFSLQRGLVKSSVLKKSLPTLQDLSSSTPLVELKDVSFIGANPLR</sequence>
<evidence type="ECO:0000313" key="16">
    <source>
        <dbReference type="Proteomes" id="UP000722485"/>
    </source>
</evidence>
<dbReference type="GO" id="GO:0005743">
    <property type="term" value="C:mitochondrial inner membrane"/>
    <property type="evidence" value="ECO:0007669"/>
    <property type="project" value="TreeGrafter"/>
</dbReference>
<feature type="transmembrane region" description="Helical" evidence="12">
    <location>
        <begin position="77"/>
        <end position="99"/>
    </location>
</feature>
<dbReference type="AlphaFoldDB" id="A0A9P5LD34"/>
<dbReference type="InterPro" id="IPR036640">
    <property type="entry name" value="ABC1_TM_sf"/>
</dbReference>
<evidence type="ECO:0000256" key="9">
    <source>
        <dbReference type="ARBA" id="ARBA00023136"/>
    </source>
</evidence>
<dbReference type="GO" id="GO:0090374">
    <property type="term" value="P:oligopeptide export from mitochondrion"/>
    <property type="evidence" value="ECO:0007669"/>
    <property type="project" value="TreeGrafter"/>
</dbReference>
<dbReference type="SUPFAM" id="SSF90123">
    <property type="entry name" value="ABC transporter transmembrane region"/>
    <property type="match status" value="2"/>
</dbReference>
<feature type="transmembrane region" description="Helical" evidence="12">
    <location>
        <begin position="291"/>
        <end position="314"/>
    </location>
</feature>
<feature type="transmembrane region" description="Helical" evidence="12">
    <location>
        <begin position="802"/>
        <end position="820"/>
    </location>
</feature>
<dbReference type="InterPro" id="IPR011527">
    <property type="entry name" value="ABC1_TM_dom"/>
</dbReference>
<feature type="transmembrane region" description="Helical" evidence="12">
    <location>
        <begin position="942"/>
        <end position="963"/>
    </location>
</feature>
<feature type="domain" description="ABC transporter" evidence="13">
    <location>
        <begin position="364"/>
        <end position="609"/>
    </location>
</feature>
<evidence type="ECO:0000259" key="13">
    <source>
        <dbReference type="PROSITE" id="PS50893"/>
    </source>
</evidence>
<evidence type="ECO:0000256" key="4">
    <source>
        <dbReference type="ARBA" id="ARBA00022692"/>
    </source>
</evidence>
<evidence type="ECO:0000259" key="14">
    <source>
        <dbReference type="PROSITE" id="PS50929"/>
    </source>
</evidence>
<keyword evidence="10" id="KW-0325">Glycoprotein</keyword>
<name>A0A9P5LD34_9HYPO</name>
<keyword evidence="16" id="KW-1185">Reference proteome</keyword>
<dbReference type="CDD" id="cd18577">
    <property type="entry name" value="ABC_6TM_Pgp_ABCB1_D1_like"/>
    <property type="match status" value="1"/>
</dbReference>
<evidence type="ECO:0000256" key="7">
    <source>
        <dbReference type="ARBA" id="ARBA00022840"/>
    </source>
</evidence>
<comment type="subcellular location">
    <subcellularLocation>
        <location evidence="1">Membrane</location>
        <topology evidence="1">Multi-pass membrane protein</topology>
    </subcellularLocation>
</comment>
<dbReference type="FunFam" id="3.40.50.300:FF:000240">
    <property type="entry name" value="ABC transporter B family member 20"/>
    <property type="match status" value="1"/>
</dbReference>
<keyword evidence="8 12" id="KW-1133">Transmembrane helix</keyword>
<dbReference type="Gene3D" id="1.20.1560.10">
    <property type="entry name" value="ABC transporter type 1, transmembrane domain"/>
    <property type="match status" value="1"/>
</dbReference>
<dbReference type="GO" id="GO:0015421">
    <property type="term" value="F:ABC-type oligopeptide transporter activity"/>
    <property type="evidence" value="ECO:0007669"/>
    <property type="project" value="TreeGrafter"/>
</dbReference>
<organism evidence="15 16">
    <name type="scientific">Cylindrodendrum hubeiense</name>
    <dbReference type="NCBI Taxonomy" id="595255"/>
    <lineage>
        <taxon>Eukaryota</taxon>
        <taxon>Fungi</taxon>
        <taxon>Dikarya</taxon>
        <taxon>Ascomycota</taxon>
        <taxon>Pezizomycotina</taxon>
        <taxon>Sordariomycetes</taxon>
        <taxon>Hypocreomycetidae</taxon>
        <taxon>Hypocreales</taxon>
        <taxon>Nectriaceae</taxon>
        <taxon>Cylindrodendrum</taxon>
    </lineage>
</organism>
<dbReference type="PANTHER" id="PTHR43394">
    <property type="entry name" value="ATP-DEPENDENT PERMEASE MDL1, MITOCHONDRIAL"/>
    <property type="match status" value="1"/>
</dbReference>
<dbReference type="Pfam" id="PF00664">
    <property type="entry name" value="ABC_membrane"/>
    <property type="match status" value="2"/>
</dbReference>
<comment type="caution">
    <text evidence="15">The sequence shown here is derived from an EMBL/GenBank/DDBJ whole genome shotgun (WGS) entry which is preliminary data.</text>
</comment>
<accession>A0A9P5LD34</accession>
<protein>
    <submittedName>
        <fullName evidence="15">Uncharacterized protein</fullName>
    </submittedName>
</protein>
<evidence type="ECO:0000256" key="5">
    <source>
        <dbReference type="ARBA" id="ARBA00022737"/>
    </source>
</evidence>
<keyword evidence="6" id="KW-0547">Nucleotide-binding</keyword>
<reference evidence="15" key="1">
    <citation type="submission" date="2020-03" db="EMBL/GenBank/DDBJ databases">
        <title>Draft Genome Sequence of Cylindrodendrum hubeiense.</title>
        <authorList>
            <person name="Buettner E."/>
            <person name="Kellner H."/>
        </authorList>
    </citation>
    <scope>NUCLEOTIDE SEQUENCE</scope>
    <source>
        <strain evidence="15">IHI 201604</strain>
    </source>
</reference>
<evidence type="ECO:0000313" key="15">
    <source>
        <dbReference type="EMBL" id="KAF7552987.1"/>
    </source>
</evidence>
<comment type="similarity">
    <text evidence="2">Belongs to the ABC transporter superfamily. ABCB family. Multidrug resistance exporter (TC 3.A.1.201) subfamily.</text>
</comment>
<dbReference type="InterPro" id="IPR039421">
    <property type="entry name" value="Type_1_exporter"/>
</dbReference>
<dbReference type="PROSITE" id="PS50893">
    <property type="entry name" value="ABC_TRANSPORTER_2"/>
    <property type="match status" value="1"/>
</dbReference>
<dbReference type="InterPro" id="IPR003593">
    <property type="entry name" value="AAA+_ATPase"/>
</dbReference>
<evidence type="ECO:0000256" key="8">
    <source>
        <dbReference type="ARBA" id="ARBA00022989"/>
    </source>
</evidence>
<dbReference type="Proteomes" id="UP000722485">
    <property type="component" value="Unassembled WGS sequence"/>
</dbReference>
<dbReference type="GO" id="GO:0005524">
    <property type="term" value="F:ATP binding"/>
    <property type="evidence" value="ECO:0007669"/>
    <property type="project" value="UniProtKB-KW"/>
</dbReference>
<evidence type="ECO:0000256" key="11">
    <source>
        <dbReference type="SAM" id="MobiDB-lite"/>
    </source>
</evidence>
<keyword evidence="7" id="KW-0067">ATP-binding</keyword>
<dbReference type="Gene3D" id="3.40.50.300">
    <property type="entry name" value="P-loop containing nucleotide triphosphate hydrolases"/>
    <property type="match status" value="1"/>
</dbReference>
<dbReference type="SMART" id="SM00382">
    <property type="entry name" value="AAA"/>
    <property type="match status" value="1"/>
</dbReference>
<dbReference type="OrthoDB" id="4889721at2759"/>
<feature type="transmembrane region" description="Helical" evidence="12">
    <location>
        <begin position="260"/>
        <end position="279"/>
    </location>
</feature>
<feature type="transmembrane region" description="Helical" evidence="12">
    <location>
        <begin position="723"/>
        <end position="749"/>
    </location>
</feature>
<feature type="transmembrane region" description="Helical" evidence="12">
    <location>
        <begin position="904"/>
        <end position="930"/>
    </location>
</feature>
<feature type="transmembrane region" description="Helical" evidence="12">
    <location>
        <begin position="826"/>
        <end position="844"/>
    </location>
</feature>
<dbReference type="FunFam" id="1.20.1560.10:FF:000057">
    <property type="entry name" value="ABC multidrug transporter SitT"/>
    <property type="match status" value="1"/>
</dbReference>
<feature type="transmembrane region" description="Helical" evidence="12">
    <location>
        <begin position="678"/>
        <end position="703"/>
    </location>
</feature>
<evidence type="ECO:0000256" key="6">
    <source>
        <dbReference type="ARBA" id="ARBA00022741"/>
    </source>
</evidence>
<dbReference type="PROSITE" id="PS50929">
    <property type="entry name" value="ABC_TM1F"/>
    <property type="match status" value="2"/>
</dbReference>
<evidence type="ECO:0000256" key="10">
    <source>
        <dbReference type="ARBA" id="ARBA00023180"/>
    </source>
</evidence>
<dbReference type="EMBL" id="JAANBB010000052">
    <property type="protein sequence ID" value="KAF7552987.1"/>
    <property type="molecule type" value="Genomic_DNA"/>
</dbReference>
<dbReference type="InterPro" id="IPR027417">
    <property type="entry name" value="P-loop_NTPase"/>
</dbReference>
<dbReference type="InterPro" id="IPR003439">
    <property type="entry name" value="ABC_transporter-like_ATP-bd"/>
</dbReference>
<feature type="domain" description="ABC transmembrane type-1" evidence="14">
    <location>
        <begin position="683"/>
        <end position="970"/>
    </location>
</feature>
<feature type="domain" description="ABC transmembrane type-1" evidence="14">
    <location>
        <begin position="74"/>
        <end position="315"/>
    </location>
</feature>
<proteinExistence type="inferred from homology"/>
<dbReference type="PANTHER" id="PTHR43394:SF1">
    <property type="entry name" value="ATP-BINDING CASSETTE SUB-FAMILY B MEMBER 10, MITOCHONDRIAL"/>
    <property type="match status" value="1"/>
</dbReference>
<gene>
    <name evidence="15" type="ORF">G7Z17_g3955</name>
</gene>
<keyword evidence="9 12" id="KW-0472">Membrane</keyword>
<dbReference type="InterPro" id="IPR017871">
    <property type="entry name" value="ABC_transporter-like_CS"/>
</dbReference>
<dbReference type="PROSITE" id="PS00211">
    <property type="entry name" value="ABC_TRANSPORTER_1"/>
    <property type="match status" value="1"/>
</dbReference>
<dbReference type="Pfam" id="PF00005">
    <property type="entry name" value="ABC_tran"/>
    <property type="match status" value="1"/>
</dbReference>
<keyword evidence="3" id="KW-0813">Transport</keyword>
<evidence type="ECO:0000256" key="12">
    <source>
        <dbReference type="SAM" id="Phobius"/>
    </source>
</evidence>
<evidence type="ECO:0000256" key="1">
    <source>
        <dbReference type="ARBA" id="ARBA00004141"/>
    </source>
</evidence>
<keyword evidence="5" id="KW-0677">Repeat</keyword>
<keyword evidence="4 12" id="KW-0812">Transmembrane</keyword>